<reference evidence="2" key="1">
    <citation type="journal article" date="2020" name="Stud. Mycol.">
        <title>101 Dothideomycetes genomes: a test case for predicting lifestyles and emergence of pathogens.</title>
        <authorList>
            <person name="Haridas S."/>
            <person name="Albert R."/>
            <person name="Binder M."/>
            <person name="Bloem J."/>
            <person name="Labutti K."/>
            <person name="Salamov A."/>
            <person name="Andreopoulos B."/>
            <person name="Baker S."/>
            <person name="Barry K."/>
            <person name="Bills G."/>
            <person name="Bluhm B."/>
            <person name="Cannon C."/>
            <person name="Castanera R."/>
            <person name="Culley D."/>
            <person name="Daum C."/>
            <person name="Ezra D."/>
            <person name="Gonzalez J."/>
            <person name="Henrissat B."/>
            <person name="Kuo A."/>
            <person name="Liang C."/>
            <person name="Lipzen A."/>
            <person name="Lutzoni F."/>
            <person name="Magnuson J."/>
            <person name="Mondo S."/>
            <person name="Nolan M."/>
            <person name="Ohm R."/>
            <person name="Pangilinan J."/>
            <person name="Park H.-J."/>
            <person name="Ramirez L."/>
            <person name="Alfaro M."/>
            <person name="Sun H."/>
            <person name="Tritt A."/>
            <person name="Yoshinaga Y."/>
            <person name="Zwiers L.-H."/>
            <person name="Turgeon B."/>
            <person name="Goodwin S."/>
            <person name="Spatafora J."/>
            <person name="Crous P."/>
            <person name="Grigoriev I."/>
        </authorList>
    </citation>
    <scope>NUCLEOTIDE SEQUENCE</scope>
    <source>
        <strain evidence="2">CBS 116435</strain>
    </source>
</reference>
<keyword evidence="3" id="KW-1185">Reference proteome</keyword>
<feature type="region of interest" description="Disordered" evidence="1">
    <location>
        <begin position="1"/>
        <end position="26"/>
    </location>
</feature>
<feature type="region of interest" description="Disordered" evidence="1">
    <location>
        <begin position="555"/>
        <end position="704"/>
    </location>
</feature>
<feature type="region of interest" description="Disordered" evidence="1">
    <location>
        <begin position="265"/>
        <end position="293"/>
    </location>
</feature>
<feature type="compositionally biased region" description="Acidic residues" evidence="1">
    <location>
        <begin position="271"/>
        <end position="287"/>
    </location>
</feature>
<comment type="caution">
    <text evidence="2">The sequence shown here is derived from an EMBL/GenBank/DDBJ whole genome shotgun (WGS) entry which is preliminary data.</text>
</comment>
<feature type="region of interest" description="Disordered" evidence="1">
    <location>
        <begin position="47"/>
        <end position="67"/>
    </location>
</feature>
<evidence type="ECO:0000313" key="2">
    <source>
        <dbReference type="EMBL" id="KAF2726016.1"/>
    </source>
</evidence>
<feature type="compositionally biased region" description="Basic and acidic residues" evidence="1">
    <location>
        <begin position="447"/>
        <end position="460"/>
    </location>
</feature>
<dbReference type="AlphaFoldDB" id="A0A9P4UUP7"/>
<dbReference type="OrthoDB" id="3946221at2759"/>
<dbReference type="EMBL" id="MU003766">
    <property type="protein sequence ID" value="KAF2726016.1"/>
    <property type="molecule type" value="Genomic_DNA"/>
</dbReference>
<feature type="compositionally biased region" description="Basic and acidic residues" evidence="1">
    <location>
        <begin position="500"/>
        <end position="542"/>
    </location>
</feature>
<feature type="region of interest" description="Disordered" evidence="1">
    <location>
        <begin position="319"/>
        <end position="542"/>
    </location>
</feature>
<feature type="compositionally biased region" description="Low complexity" evidence="1">
    <location>
        <begin position="626"/>
        <end position="638"/>
    </location>
</feature>
<feature type="compositionally biased region" description="Basic residues" evidence="1">
    <location>
        <begin position="595"/>
        <end position="604"/>
    </location>
</feature>
<feature type="compositionally biased region" description="Basic and acidic residues" evidence="1">
    <location>
        <begin position="679"/>
        <end position="692"/>
    </location>
</feature>
<sequence length="1275" mass="141711">MKETNSNLNSIEKIGNRKQRGTNAPLQLLRDTVPAMSWATAFNARDTSPDIIALPSSPLRPLGSNKGLSAVGRANRLAGATGSPHQLRKHPVAPLIEMSAPTRLSSPSKSMMFDTPGGLEGAASGQSPWRIKVTVEAHPRDDDERQQSPINRKGIRKVPLGDEVTGKRQWKGTPVRKFIRPATQLGAGQERDILGLLSSPPKRPRGRPRRHPAPPANIESSEPATKRPRGQTEIYPYERGTQRGQRLSEARNELEEAIGNALGPVAKIVDDVEEEESADDLGMEEDGMTVGPGELTVTENEAGDFSMISVETRRELQNSFGIGSTRADEAVGEKSRLSISYLPSSPPTQMKNALNLSRAPTSARESTSAQSSQARTATQMKHRMESTSHDRVEPSDRRPARRIIQAPSPTPSDYRDPSADDLALDTILQEQMPQQSNNETTLVPPTKSEERRKEREERRQQRQQQQVDTSHTHLTHHTQQDSSTLQSTTRDEGETSQQYEARKRSSWRDRREERRTARQARETAAEKQAERMRAVARAEKEMPAADADLWVGEASQEIEEEIAQPDVQPQLRRQQEPRHGEEQPGLFAGEVLPPRRAKIPRTWRRSSGMDFMYSDSPERLHPPLLSTSKESATAKTTSNTRATDATKVGGDHNESPGEGGVLTPESSDEETEQVTQNTPHHDTASDSRERQAGGETAADFTMPDAEATTFLHHRRYLSTGKPNSSKPLSRQTQAPPHSQPLDQSIDQASLSHMATTNTINNNINSTGIFFQGRPRTAARTNPRRPRRLQQAMDLTDLLALNSSPAPKRPRLSSAAEEAINGLHERAAAAAEEVKMRSDHGNRDCQPVDDADEEMEDAQEYGSHESVAEGEQDGEEEEEEEEEADGVVDNLSEDELTEADFDKEIEERGSQSQDHSRGNIHNISRSYVEHLNKASPQKIKVRFNESTNANSNLLRPEREYSPLFGNVPAPSHHNHHHHHHHHHHHQEQQQRPQQSQSIPISFAPPEDEGMAYLDTKSITPSESISTIAFTQPSRDRNPDSKPGLLARIFGPTLFPSHVVEATTALRKKSLLPMRPPAQPQPGNSPFANNLLPTEILQQPYPPSRRARLRSRYGVLPSTHPWTLAHMRTLHRMHNSVFKGKRDSIVLPPAYSVSLLPPVLSSTVGAPFPGQDAASDDRSQKQKTIMVETEDAWIIYAFFQVLVNANVCGAMERGEVEVLGDGFAKELRDVKGKERLSVIDGKKVRDGDEIEIDFVAACLGRVAEVQRDWEEGRETDA</sequence>
<feature type="compositionally biased region" description="Low complexity" evidence="1">
    <location>
        <begin position="361"/>
        <end position="379"/>
    </location>
</feature>
<organism evidence="2 3">
    <name type="scientific">Polychaeton citri CBS 116435</name>
    <dbReference type="NCBI Taxonomy" id="1314669"/>
    <lineage>
        <taxon>Eukaryota</taxon>
        <taxon>Fungi</taxon>
        <taxon>Dikarya</taxon>
        <taxon>Ascomycota</taxon>
        <taxon>Pezizomycotina</taxon>
        <taxon>Dothideomycetes</taxon>
        <taxon>Dothideomycetidae</taxon>
        <taxon>Capnodiales</taxon>
        <taxon>Capnodiaceae</taxon>
        <taxon>Polychaeton</taxon>
    </lineage>
</organism>
<feature type="compositionally biased region" description="Basic and acidic residues" evidence="1">
    <location>
        <begin position="137"/>
        <end position="146"/>
    </location>
</feature>
<proteinExistence type="predicted"/>
<feature type="compositionally biased region" description="Basic and acidic residues" evidence="1">
    <location>
        <begin position="382"/>
        <end position="398"/>
    </location>
</feature>
<name>A0A9P4UUP7_9PEZI</name>
<evidence type="ECO:0000256" key="1">
    <source>
        <dbReference type="SAM" id="MobiDB-lite"/>
    </source>
</evidence>
<feature type="compositionally biased region" description="Basic residues" evidence="1">
    <location>
        <begin position="202"/>
        <end position="212"/>
    </location>
</feature>
<feature type="region of interest" description="Disordered" evidence="1">
    <location>
        <begin position="137"/>
        <end position="249"/>
    </location>
</feature>
<evidence type="ECO:0000313" key="3">
    <source>
        <dbReference type="Proteomes" id="UP000799441"/>
    </source>
</evidence>
<feature type="compositionally biased region" description="Basic and acidic residues" evidence="1">
    <location>
        <begin position="830"/>
        <end position="842"/>
    </location>
</feature>
<feature type="region of interest" description="Disordered" evidence="1">
    <location>
        <begin position="830"/>
        <end position="892"/>
    </location>
</feature>
<dbReference type="Proteomes" id="UP000799441">
    <property type="component" value="Unassembled WGS sequence"/>
</dbReference>
<feature type="compositionally biased region" description="Acidic residues" evidence="1">
    <location>
        <begin position="867"/>
        <end position="892"/>
    </location>
</feature>
<feature type="compositionally biased region" description="Polar residues" evidence="1">
    <location>
        <begin position="428"/>
        <end position="443"/>
    </location>
</feature>
<feature type="compositionally biased region" description="Acidic residues" evidence="1">
    <location>
        <begin position="846"/>
        <end position="858"/>
    </location>
</feature>
<feature type="region of interest" description="Disordered" evidence="1">
    <location>
        <begin position="717"/>
        <end position="743"/>
    </location>
</feature>
<protein>
    <submittedName>
        <fullName evidence="2">Uncharacterized protein</fullName>
    </submittedName>
</protein>
<gene>
    <name evidence="2" type="ORF">K431DRAFT_56676</name>
</gene>
<feature type="compositionally biased region" description="Polar residues" evidence="1">
    <location>
        <begin position="337"/>
        <end position="360"/>
    </location>
</feature>
<feature type="region of interest" description="Disordered" evidence="1">
    <location>
        <begin position="959"/>
        <end position="1007"/>
    </location>
</feature>
<feature type="compositionally biased region" description="Low complexity" evidence="1">
    <location>
        <begin position="988"/>
        <end position="1000"/>
    </location>
</feature>
<feature type="compositionally biased region" description="Polar residues" evidence="1">
    <location>
        <begin position="1"/>
        <end position="10"/>
    </location>
</feature>
<feature type="compositionally biased region" description="Basic and acidic residues" evidence="1">
    <location>
        <begin position="326"/>
        <end position="336"/>
    </location>
</feature>
<feature type="compositionally biased region" description="Basic and acidic residues" evidence="1">
    <location>
        <begin position="573"/>
        <end position="582"/>
    </location>
</feature>
<accession>A0A9P4UUP7</accession>
<feature type="compositionally biased region" description="Polar residues" evidence="1">
    <location>
        <begin position="720"/>
        <end position="743"/>
    </location>
</feature>
<feature type="compositionally biased region" description="Basic residues" evidence="1">
    <location>
        <begin position="971"/>
        <end position="984"/>
    </location>
</feature>